<dbReference type="Proteomes" id="UP000664701">
    <property type="component" value="Chromosome"/>
</dbReference>
<accession>A0ABZ2SRX3</accession>
<dbReference type="Pfam" id="PF25164">
    <property type="entry name" value="CoiA_N"/>
    <property type="match status" value="1"/>
</dbReference>
<gene>
    <name evidence="3" type="ORF">DOK78_002939</name>
</gene>
<dbReference type="PIRSF" id="PIRSF007487">
    <property type="entry name" value="Competence-induced_CoiA_bac"/>
    <property type="match status" value="1"/>
</dbReference>
<keyword evidence="4" id="KW-1185">Reference proteome</keyword>
<dbReference type="InterPro" id="IPR021176">
    <property type="entry name" value="Competence-induced_CoiA"/>
</dbReference>
<evidence type="ECO:0000313" key="4">
    <source>
        <dbReference type="Proteomes" id="UP000664701"/>
    </source>
</evidence>
<sequence>MLIAETKAGVKLFANDLNERPTEALICPGCKESVVFKKGRIKLPHFAHKPHTQCFSFSEGETAEHLMNKSFFHQWSGGQLEAYLPQLKQRPDILVHSLAIEIQCSPLSFERYTERTKNYQKHGYQPWWLLGNKLLPQQRWGQLQKAFCSYSPEKGIHLWGIKAQQKEIWLVYAIRNHFRLGFVYRIKKWCFREEPLEALLLYTDQQLTSLKWNFTEYRYHIQRKLFLDNAKIHELQQKIYLLGGNIQTLPGWCYQVSDFYFFFDDRLLFLRYCFTKAANFDEWLQLLKYLEFTWQYPLILQKEILILVYQECQRLAK</sequence>
<evidence type="ECO:0000259" key="2">
    <source>
        <dbReference type="Pfam" id="PF25164"/>
    </source>
</evidence>
<evidence type="ECO:0000259" key="1">
    <source>
        <dbReference type="Pfam" id="PF06054"/>
    </source>
</evidence>
<organism evidence="3 4">
    <name type="scientific">Candidatus Enterococcus lowellii</name>
    <dbReference type="NCBI Taxonomy" id="2230877"/>
    <lineage>
        <taxon>Bacteria</taxon>
        <taxon>Bacillati</taxon>
        <taxon>Bacillota</taxon>
        <taxon>Bacilli</taxon>
        <taxon>Lactobacillales</taxon>
        <taxon>Enterococcaceae</taxon>
        <taxon>Enterococcus</taxon>
    </lineage>
</organism>
<dbReference type="RefSeq" id="WP_207942130.1">
    <property type="nucleotide sequence ID" value="NZ_CP147251.1"/>
</dbReference>
<feature type="domain" description="Competence protein CoiA-like N-terminal" evidence="2">
    <location>
        <begin position="22"/>
        <end position="55"/>
    </location>
</feature>
<evidence type="ECO:0000313" key="3">
    <source>
        <dbReference type="EMBL" id="WYJ78282.1"/>
    </source>
</evidence>
<feature type="domain" description="Competence protein CoiA nuclease-like" evidence="1">
    <location>
        <begin position="61"/>
        <end position="177"/>
    </location>
</feature>
<reference evidence="3 4" key="1">
    <citation type="submission" date="2024-03" db="EMBL/GenBank/DDBJ databases">
        <title>The Genome Sequence of Enterococcus sp. DIV2402.</title>
        <authorList>
            <consortium name="The Broad Institute Genomics Platform"/>
            <consortium name="The Broad Institute Microbial Omics Core"/>
            <consortium name="The Broad Institute Genomic Center for Infectious Diseases"/>
            <person name="Earl A."/>
            <person name="Manson A."/>
            <person name="Gilmore M."/>
            <person name="Schwartman J."/>
            <person name="Shea T."/>
            <person name="Abouelleil A."/>
            <person name="Cao P."/>
            <person name="Chapman S."/>
            <person name="Cusick C."/>
            <person name="Young S."/>
            <person name="Neafsey D."/>
            <person name="Nusbaum C."/>
            <person name="Birren B."/>
        </authorList>
    </citation>
    <scope>NUCLEOTIDE SEQUENCE [LARGE SCALE GENOMIC DNA]</scope>
    <source>
        <strain evidence="3 4">DIV2402</strain>
    </source>
</reference>
<dbReference type="InterPro" id="IPR057253">
    <property type="entry name" value="CoiA-like_N"/>
</dbReference>
<protein>
    <submittedName>
        <fullName evidence="3">Competence protein CoiA</fullName>
    </submittedName>
</protein>
<dbReference type="Pfam" id="PF06054">
    <property type="entry name" value="CoiA_nuc"/>
    <property type="match status" value="1"/>
</dbReference>
<dbReference type="EMBL" id="CP147251">
    <property type="protein sequence ID" value="WYJ78282.1"/>
    <property type="molecule type" value="Genomic_DNA"/>
</dbReference>
<proteinExistence type="predicted"/>
<dbReference type="InterPro" id="IPR010330">
    <property type="entry name" value="CoiA_nuc"/>
</dbReference>
<name>A0ABZ2SRX3_9ENTE</name>